<accession>A0ABT6WZK6</accession>
<keyword evidence="2" id="KW-1185">Reference proteome</keyword>
<comment type="caution">
    <text evidence="1">The sequence shown here is derived from an EMBL/GenBank/DDBJ whole genome shotgun (WGS) entry which is preliminary data.</text>
</comment>
<organism evidence="1 2">
    <name type="scientific">Actinoplanes sandaracinus</name>
    <dbReference type="NCBI Taxonomy" id="3045177"/>
    <lineage>
        <taxon>Bacteria</taxon>
        <taxon>Bacillati</taxon>
        <taxon>Actinomycetota</taxon>
        <taxon>Actinomycetes</taxon>
        <taxon>Micromonosporales</taxon>
        <taxon>Micromonosporaceae</taxon>
        <taxon>Actinoplanes</taxon>
    </lineage>
</organism>
<proteinExistence type="predicted"/>
<protein>
    <submittedName>
        <fullName evidence="1">Uncharacterized protein</fullName>
    </submittedName>
</protein>
<name>A0ABT6WZK6_9ACTN</name>
<gene>
    <name evidence="1" type="ORF">QLQ12_41650</name>
</gene>
<evidence type="ECO:0000313" key="2">
    <source>
        <dbReference type="Proteomes" id="UP001241758"/>
    </source>
</evidence>
<dbReference type="RefSeq" id="WP_282766572.1">
    <property type="nucleotide sequence ID" value="NZ_JASCTH010000040.1"/>
</dbReference>
<sequence length="62" mass="7143">MRSNLIRCPVVKVSRFGHLAIWPLAELGPRMGSKPVDLAQLRPEFAHVPRNQLPPYQVRRGW</sequence>
<dbReference type="Proteomes" id="UP001241758">
    <property type="component" value="Unassembled WGS sequence"/>
</dbReference>
<evidence type="ECO:0000313" key="1">
    <source>
        <dbReference type="EMBL" id="MDI6105109.1"/>
    </source>
</evidence>
<reference evidence="1 2" key="1">
    <citation type="submission" date="2023-05" db="EMBL/GenBank/DDBJ databases">
        <title>Actinoplanes sp. NEAU-A12 genome sequencing.</title>
        <authorList>
            <person name="Wang Z.-S."/>
        </authorList>
    </citation>
    <scope>NUCLEOTIDE SEQUENCE [LARGE SCALE GENOMIC DNA]</scope>
    <source>
        <strain evidence="1 2">NEAU-A12</strain>
    </source>
</reference>
<dbReference type="EMBL" id="JASCTH010000040">
    <property type="protein sequence ID" value="MDI6105109.1"/>
    <property type="molecule type" value="Genomic_DNA"/>
</dbReference>